<organism evidence="1 2">
    <name type="scientific">Nocardioides fonticola</name>
    <dbReference type="NCBI Taxonomy" id="450363"/>
    <lineage>
        <taxon>Bacteria</taxon>
        <taxon>Bacillati</taxon>
        <taxon>Actinomycetota</taxon>
        <taxon>Actinomycetes</taxon>
        <taxon>Propionibacteriales</taxon>
        <taxon>Nocardioidaceae</taxon>
        <taxon>Nocardioides</taxon>
    </lineage>
</organism>
<dbReference type="EMBL" id="BAAAZH010000006">
    <property type="protein sequence ID" value="GAA4111384.1"/>
    <property type="molecule type" value="Genomic_DNA"/>
</dbReference>
<keyword evidence="2" id="KW-1185">Reference proteome</keyword>
<comment type="caution">
    <text evidence="1">The sequence shown here is derived from an EMBL/GenBank/DDBJ whole genome shotgun (WGS) entry which is preliminary data.</text>
</comment>
<protein>
    <recommendedName>
        <fullName evidence="3">Reductase</fullName>
    </recommendedName>
</protein>
<name>A0ABP7XCA8_9ACTN</name>
<accession>A0ABP7XCA8</accession>
<evidence type="ECO:0000313" key="1">
    <source>
        <dbReference type="EMBL" id="GAA4111384.1"/>
    </source>
</evidence>
<dbReference type="Proteomes" id="UP001501495">
    <property type="component" value="Unassembled WGS sequence"/>
</dbReference>
<gene>
    <name evidence="1" type="ORF">GCM10022215_07130</name>
</gene>
<evidence type="ECO:0000313" key="2">
    <source>
        <dbReference type="Proteomes" id="UP001501495"/>
    </source>
</evidence>
<proteinExistence type="predicted"/>
<reference evidence="2" key="1">
    <citation type="journal article" date="2019" name="Int. J. Syst. Evol. Microbiol.">
        <title>The Global Catalogue of Microorganisms (GCM) 10K type strain sequencing project: providing services to taxonomists for standard genome sequencing and annotation.</title>
        <authorList>
            <consortium name="The Broad Institute Genomics Platform"/>
            <consortium name="The Broad Institute Genome Sequencing Center for Infectious Disease"/>
            <person name="Wu L."/>
            <person name="Ma J."/>
        </authorList>
    </citation>
    <scope>NUCLEOTIDE SEQUENCE [LARGE SCALE GENOMIC DNA]</scope>
    <source>
        <strain evidence="2">JCM 16703</strain>
    </source>
</reference>
<dbReference type="RefSeq" id="WP_344731849.1">
    <property type="nucleotide sequence ID" value="NZ_BAAAZH010000006.1"/>
</dbReference>
<sequence>MTDPTTDTTTATATATGYDFDAMLQTIKDKQWSLADIDWEAPGAELMTDEIRARLQPFMADLVWIEHVGARGFAALAKKAPTPAIAEIYRYFHAEEQKHANAELALMKRWGMLDESGAVPEPNINVRMAIKTLDDFGDSLPLTGLATLIPLLECALDGALVKFLLDEVPDPVCHEVFRHINSDEARHITVDFQVLDLIGAGSLHKLMIESIGNLKPQVVLGLIIVFVPLINKMRDNIVAMGLPEQKLYNAVKRFSSIGGRGAYTHRIPAFHVLKAQATMMVDRTHPYHRFLADPLVKATSYVPVRLLGKPQSWTEALTHEPIAS</sequence>
<evidence type="ECO:0008006" key="3">
    <source>
        <dbReference type="Google" id="ProtNLM"/>
    </source>
</evidence>
<dbReference type="SUPFAM" id="SSF47240">
    <property type="entry name" value="Ferritin-like"/>
    <property type="match status" value="1"/>
</dbReference>
<dbReference type="InterPro" id="IPR009078">
    <property type="entry name" value="Ferritin-like_SF"/>
</dbReference>